<dbReference type="AlphaFoldDB" id="A0A382IQ01"/>
<evidence type="ECO:0000256" key="3">
    <source>
        <dbReference type="ARBA" id="ARBA00022837"/>
    </source>
</evidence>
<keyword evidence="2" id="KW-0677">Repeat</keyword>
<dbReference type="EMBL" id="UINC01068907">
    <property type="protein sequence ID" value="SVC01874.1"/>
    <property type="molecule type" value="Genomic_DNA"/>
</dbReference>
<evidence type="ECO:0000256" key="1">
    <source>
        <dbReference type="ARBA" id="ARBA00022729"/>
    </source>
</evidence>
<sequence>AEIPKIDIRSATATVAEGATLPTFLTVTRTGSLVEPLEVGFIIRGGAEFETDYTLDGYAQTNIVDGKFYFPAGLNQVQIEVAIQEDDVFEGIEQIMLRVNPGIIPDMGKVPPPLWYAGSINMQTKYYQSTYDWMPGRFGKLMLDIEDNDPPALPLVTVALIDGFANENGRDVAIVELVRVGDISGALEIPYVISGSAENNLDYVEIPDHFTFEAGQARGLIVIRPNEDRYIEGIENLVLTVAPGDTFSMAAPVEAEILIIDNEFPVISIAAVDALAMEEEENAGDNRARLLVSRTGDHYGELTVNYLVSGSASKGLDYEPLSGSVVIRAGDISAVIRVTAEEDSEAEGDEYVGGHI</sequence>
<dbReference type="PANTHER" id="PTHR46682">
    <property type="entry name" value="ADHESION G-PROTEIN COUPLED RECEPTOR V1"/>
    <property type="match status" value="1"/>
</dbReference>
<dbReference type="Gene3D" id="2.60.40.2030">
    <property type="match status" value="3"/>
</dbReference>
<dbReference type="GO" id="GO:0004930">
    <property type="term" value="F:G protein-coupled receptor activity"/>
    <property type="evidence" value="ECO:0007669"/>
    <property type="project" value="InterPro"/>
</dbReference>
<dbReference type="PANTHER" id="PTHR46682:SF1">
    <property type="entry name" value="ADHESION G-PROTEIN COUPLED RECEPTOR V1"/>
    <property type="match status" value="1"/>
</dbReference>
<feature type="non-terminal residue" evidence="5">
    <location>
        <position position="1"/>
    </location>
</feature>
<protein>
    <recommendedName>
        <fullName evidence="4">Calx-beta domain-containing protein</fullName>
    </recommendedName>
</protein>
<evidence type="ECO:0000313" key="5">
    <source>
        <dbReference type="EMBL" id="SVC01874.1"/>
    </source>
</evidence>
<evidence type="ECO:0000256" key="2">
    <source>
        <dbReference type="ARBA" id="ARBA00022737"/>
    </source>
</evidence>
<keyword evidence="3" id="KW-0106">Calcium</keyword>
<gene>
    <name evidence="5" type="ORF">METZ01_LOCUS254728</name>
</gene>
<keyword evidence="1" id="KW-0732">Signal</keyword>
<dbReference type="InterPro" id="IPR038081">
    <property type="entry name" value="CalX-like_sf"/>
</dbReference>
<reference evidence="5" key="1">
    <citation type="submission" date="2018-05" db="EMBL/GenBank/DDBJ databases">
        <authorList>
            <person name="Lanie J.A."/>
            <person name="Ng W.-L."/>
            <person name="Kazmierczak K.M."/>
            <person name="Andrzejewski T.M."/>
            <person name="Davidsen T.M."/>
            <person name="Wayne K.J."/>
            <person name="Tettelin H."/>
            <person name="Glass J.I."/>
            <person name="Rusch D."/>
            <person name="Podicherti R."/>
            <person name="Tsui H.-C.T."/>
            <person name="Winkler M.E."/>
        </authorList>
    </citation>
    <scope>NUCLEOTIDE SEQUENCE</scope>
</reference>
<accession>A0A382IQ01</accession>
<dbReference type="InterPro" id="IPR026919">
    <property type="entry name" value="ADGRV1"/>
</dbReference>
<dbReference type="SUPFAM" id="SSF141072">
    <property type="entry name" value="CalX-like"/>
    <property type="match status" value="3"/>
</dbReference>
<feature type="non-terminal residue" evidence="5">
    <location>
        <position position="356"/>
    </location>
</feature>
<dbReference type="SMART" id="SM00237">
    <property type="entry name" value="Calx_beta"/>
    <property type="match status" value="2"/>
</dbReference>
<proteinExistence type="predicted"/>
<organism evidence="5">
    <name type="scientific">marine metagenome</name>
    <dbReference type="NCBI Taxonomy" id="408172"/>
    <lineage>
        <taxon>unclassified sequences</taxon>
        <taxon>metagenomes</taxon>
        <taxon>ecological metagenomes</taxon>
    </lineage>
</organism>
<name>A0A382IQ01_9ZZZZ</name>
<feature type="domain" description="Calx-beta" evidence="4">
    <location>
        <begin position="255"/>
        <end position="353"/>
    </location>
</feature>
<evidence type="ECO:0000259" key="4">
    <source>
        <dbReference type="SMART" id="SM00237"/>
    </source>
</evidence>
<dbReference type="InterPro" id="IPR003644">
    <property type="entry name" value="Calx_beta"/>
</dbReference>
<dbReference type="GO" id="GO:0016020">
    <property type="term" value="C:membrane"/>
    <property type="evidence" value="ECO:0007669"/>
    <property type="project" value="InterPro"/>
</dbReference>
<dbReference type="Pfam" id="PF03160">
    <property type="entry name" value="Calx-beta"/>
    <property type="match status" value="3"/>
</dbReference>
<feature type="domain" description="Calx-beta" evidence="4">
    <location>
        <begin position="141"/>
        <end position="242"/>
    </location>
</feature>